<sequence>MKRLFLMLLLAACQEQAAQVIDPVALTPDAVGYYCQMNLLEHPGPKAQAHLEGLPGAPLFFSQVRDLVAYLRAPEQSHRVLAVWVNDMAAPGATWETPGATNWIDARTAHYVVGAEIEGGMGAPEFVPFSDIVAARAFAARHGGQVMSLQAIPDALVTLAAPDTAEDADWQRRLQDLSRQTGG</sequence>
<dbReference type="PANTHER" id="PTHR41247">
    <property type="entry name" value="HTH-TYPE TRANSCRIPTIONAL REPRESSOR YCNK"/>
    <property type="match status" value="1"/>
</dbReference>
<dbReference type="RefSeq" id="WP_108129592.1">
    <property type="nucleotide sequence ID" value="NZ_QBKP01000010.1"/>
</dbReference>
<evidence type="ECO:0000256" key="1">
    <source>
        <dbReference type="SAM" id="SignalP"/>
    </source>
</evidence>
<evidence type="ECO:0000313" key="3">
    <source>
        <dbReference type="Proteomes" id="UP000244224"/>
    </source>
</evidence>
<feature type="signal peptide" evidence="1">
    <location>
        <begin position="1"/>
        <end position="17"/>
    </location>
</feature>
<gene>
    <name evidence="2" type="ORF">C8N34_11083</name>
</gene>
<reference evidence="2 3" key="1">
    <citation type="submission" date="2018-04" db="EMBL/GenBank/DDBJ databases">
        <title>Genomic Encyclopedia of Archaeal and Bacterial Type Strains, Phase II (KMG-II): from individual species to whole genera.</title>
        <authorList>
            <person name="Goeker M."/>
        </authorList>
    </citation>
    <scope>NUCLEOTIDE SEQUENCE [LARGE SCALE GENOMIC DNA]</scope>
    <source>
        <strain evidence="2 3">DSM 21823</strain>
    </source>
</reference>
<dbReference type="InterPro" id="IPR008719">
    <property type="entry name" value="N2O_reductase_NosL"/>
</dbReference>
<protein>
    <submittedName>
        <fullName evidence="2">Copper chaperone NosL</fullName>
    </submittedName>
</protein>
<feature type="chain" id="PRO_5015713165" evidence="1">
    <location>
        <begin position="18"/>
        <end position="183"/>
    </location>
</feature>
<organism evidence="2 3">
    <name type="scientific">Gemmobacter caeni</name>
    <dbReference type="NCBI Taxonomy" id="589035"/>
    <lineage>
        <taxon>Bacteria</taxon>
        <taxon>Pseudomonadati</taxon>
        <taxon>Pseudomonadota</taxon>
        <taxon>Alphaproteobacteria</taxon>
        <taxon>Rhodobacterales</taxon>
        <taxon>Paracoccaceae</taxon>
        <taxon>Gemmobacter</taxon>
    </lineage>
</organism>
<dbReference type="PANTHER" id="PTHR41247:SF1">
    <property type="entry name" value="HTH-TYPE TRANSCRIPTIONAL REPRESSOR YCNK"/>
    <property type="match status" value="1"/>
</dbReference>
<dbReference type="Gene3D" id="3.30.70.2060">
    <property type="match status" value="1"/>
</dbReference>
<accession>A0A2T6AWM6</accession>
<dbReference type="AlphaFoldDB" id="A0A2T6AWM6"/>
<dbReference type="Gene3D" id="3.30.70.2050">
    <property type="match status" value="1"/>
</dbReference>
<keyword evidence="1" id="KW-0732">Signal</keyword>
<comment type="caution">
    <text evidence="2">The sequence shown here is derived from an EMBL/GenBank/DDBJ whole genome shotgun (WGS) entry which is preliminary data.</text>
</comment>
<keyword evidence="3" id="KW-1185">Reference proteome</keyword>
<name>A0A2T6AWM6_9RHOB</name>
<dbReference type="EMBL" id="QBKP01000010">
    <property type="protein sequence ID" value="PTX48223.1"/>
    <property type="molecule type" value="Genomic_DNA"/>
</dbReference>
<proteinExistence type="predicted"/>
<dbReference type="Pfam" id="PF05573">
    <property type="entry name" value="NosL"/>
    <property type="match status" value="1"/>
</dbReference>
<dbReference type="OrthoDB" id="7354657at2"/>
<dbReference type="SUPFAM" id="SSF160387">
    <property type="entry name" value="NosL/MerB-like"/>
    <property type="match status" value="1"/>
</dbReference>
<evidence type="ECO:0000313" key="2">
    <source>
        <dbReference type="EMBL" id="PTX48223.1"/>
    </source>
</evidence>
<dbReference type="Proteomes" id="UP000244224">
    <property type="component" value="Unassembled WGS sequence"/>
</dbReference>